<dbReference type="OrthoDB" id="10357732at2759"/>
<evidence type="ECO:0000256" key="1">
    <source>
        <dbReference type="SAM" id="Phobius"/>
    </source>
</evidence>
<organism evidence="2">
    <name type="scientific">Cryptococcus bacillisporus CA1280</name>
    <dbReference type="NCBI Taxonomy" id="1296109"/>
    <lineage>
        <taxon>Eukaryota</taxon>
        <taxon>Fungi</taxon>
        <taxon>Dikarya</taxon>
        <taxon>Basidiomycota</taxon>
        <taxon>Agaricomycotina</taxon>
        <taxon>Tremellomycetes</taxon>
        <taxon>Tremellales</taxon>
        <taxon>Cryptococcaceae</taxon>
        <taxon>Cryptococcus</taxon>
        <taxon>Cryptococcus gattii species complex</taxon>
    </lineage>
</organism>
<dbReference type="EMBL" id="KN847990">
    <property type="protein sequence ID" value="KIR45229.1"/>
    <property type="molecule type" value="Genomic_DNA"/>
</dbReference>
<protein>
    <submittedName>
        <fullName evidence="2">Uncharacterized protein</fullName>
    </submittedName>
</protein>
<name>A0A0D0VFE7_CRYGA</name>
<accession>A0A0D0VFE7</accession>
<dbReference type="HOGENOM" id="CLU_2941646_0_0_1"/>
<feature type="transmembrane region" description="Helical" evidence="1">
    <location>
        <begin position="28"/>
        <end position="47"/>
    </location>
</feature>
<evidence type="ECO:0000313" key="2">
    <source>
        <dbReference type="EMBL" id="KIR45229.1"/>
    </source>
</evidence>
<keyword evidence="1" id="KW-0812">Transmembrane</keyword>
<dbReference type="AlphaFoldDB" id="A0A0D0VFE7"/>
<keyword evidence="1" id="KW-0472">Membrane</keyword>
<keyword evidence="1" id="KW-1133">Transmembrane helix</keyword>
<gene>
    <name evidence="2" type="ORF">I312_05561</name>
</gene>
<proteinExistence type="predicted"/>
<sequence>MGAVGKQKRTVSATDDMVRYSVRDAKEGFVSVVMSCCAFLLVDLLCVRSTTDGWSVFGRR</sequence>
<reference evidence="2" key="1">
    <citation type="submission" date="2015-01" db="EMBL/GenBank/DDBJ databases">
        <title>The Genome Sequence of Cryptococcus gattii CA1280.</title>
        <authorList>
            <consortium name="The Broad Institute Genomics Platform"/>
            <person name="Cuomo C."/>
            <person name="Litvintseva A."/>
            <person name="Chen Y."/>
            <person name="Heitman J."/>
            <person name="Sun S."/>
            <person name="Springer D."/>
            <person name="Dromer F."/>
            <person name="Young S."/>
            <person name="Zeng Q."/>
            <person name="Gargeya S."/>
            <person name="Abouelleil A."/>
            <person name="Alvarado L."/>
            <person name="Chapman S.B."/>
            <person name="Gainer-Dewar J."/>
            <person name="Goldberg J."/>
            <person name="Griggs A."/>
            <person name="Gujja S."/>
            <person name="Hansen M."/>
            <person name="Howarth C."/>
            <person name="Imamovic A."/>
            <person name="Larimer J."/>
            <person name="Murphy C."/>
            <person name="Naylor J."/>
            <person name="Pearson M."/>
            <person name="Priest M."/>
            <person name="Roberts A."/>
            <person name="Saif S."/>
            <person name="Shea T."/>
            <person name="Sykes S."/>
            <person name="Wortman J."/>
            <person name="Nusbaum C."/>
            <person name="Birren B."/>
        </authorList>
    </citation>
    <scope>NUCLEOTIDE SEQUENCE [LARGE SCALE GENOMIC DNA]</scope>
    <source>
        <strain evidence="2">CA1280</strain>
    </source>
</reference>